<dbReference type="OrthoDB" id="9825547at2"/>
<dbReference type="EMBL" id="BBLT01000011">
    <property type="protein sequence ID" value="GAL87064.1"/>
    <property type="molecule type" value="Genomic_DNA"/>
</dbReference>
<dbReference type="AlphaFoldDB" id="A0A098LKP6"/>
<dbReference type="Proteomes" id="UP000030185">
    <property type="component" value="Unassembled WGS sequence"/>
</dbReference>
<keyword evidence="3" id="KW-1185">Reference proteome</keyword>
<dbReference type="RefSeq" id="WP_156140765.1">
    <property type="nucleotide sequence ID" value="NZ_BBLT01000011.1"/>
</dbReference>
<protein>
    <recommendedName>
        <fullName evidence="4">Lipoprotein</fullName>
    </recommendedName>
</protein>
<evidence type="ECO:0000313" key="3">
    <source>
        <dbReference type="Proteomes" id="UP000030185"/>
    </source>
</evidence>
<feature type="region of interest" description="Disordered" evidence="1">
    <location>
        <begin position="23"/>
        <end position="55"/>
    </location>
</feature>
<sequence length="231" mass="26098">MLRISILLLLSIMIYSCSNEKKNDQQEVKTDSSAVIKTAPQKMEETSTDSPSTGEVDTYTSFISKFKELPTPVELVPRDLEEDQLIGIDTNYQIKFIKPFTSKISENDYPFNFNYPDFNSSNYKAIGKLTLSENVTLAVFSLFYESYTFIGVIAYDKDGNILDGKMAAEEEGGSQVRMILTGTLEKSENTAVLNTDYVEKHYDDKGKVTKKNPINTKYKFDLNSGKFVAEK</sequence>
<gene>
    <name evidence="2" type="ORF">MYP_4294</name>
</gene>
<name>A0A098LKP6_9BACT</name>
<comment type="caution">
    <text evidence="2">The sequence shown here is derived from an EMBL/GenBank/DDBJ whole genome shotgun (WGS) entry which is preliminary data.</text>
</comment>
<dbReference type="STRING" id="153721.MYP_4294"/>
<dbReference type="PROSITE" id="PS51257">
    <property type="entry name" value="PROKAR_LIPOPROTEIN"/>
    <property type="match status" value="1"/>
</dbReference>
<accession>A0A098LKP6</accession>
<proteinExistence type="predicted"/>
<evidence type="ECO:0000313" key="2">
    <source>
        <dbReference type="EMBL" id="GAL87064.1"/>
    </source>
</evidence>
<evidence type="ECO:0008006" key="4">
    <source>
        <dbReference type="Google" id="ProtNLM"/>
    </source>
</evidence>
<evidence type="ECO:0000256" key="1">
    <source>
        <dbReference type="SAM" id="MobiDB-lite"/>
    </source>
</evidence>
<organism evidence="2 3">
    <name type="scientific">Sporocytophaga myxococcoides</name>
    <dbReference type="NCBI Taxonomy" id="153721"/>
    <lineage>
        <taxon>Bacteria</taxon>
        <taxon>Pseudomonadati</taxon>
        <taxon>Bacteroidota</taxon>
        <taxon>Cytophagia</taxon>
        <taxon>Cytophagales</taxon>
        <taxon>Cytophagaceae</taxon>
        <taxon>Sporocytophaga</taxon>
    </lineage>
</organism>
<reference evidence="2 3" key="1">
    <citation type="submission" date="2014-09" db="EMBL/GenBank/DDBJ databases">
        <title>Sporocytophaga myxococcoides PG-01 genome sequencing.</title>
        <authorList>
            <person name="Liu L."/>
            <person name="Gao P.J."/>
            <person name="Chen G.J."/>
            <person name="Wang L.S."/>
        </authorList>
    </citation>
    <scope>NUCLEOTIDE SEQUENCE [LARGE SCALE GENOMIC DNA]</scope>
    <source>
        <strain evidence="2 3">PG-01</strain>
    </source>
</reference>